<evidence type="ECO:0000256" key="12">
    <source>
        <dbReference type="ARBA" id="ARBA00023242"/>
    </source>
</evidence>
<keyword evidence="12" id="KW-0539">Nucleus</keyword>
<dbReference type="PROSITE" id="PS00661">
    <property type="entry name" value="FERM_2"/>
    <property type="match status" value="1"/>
</dbReference>
<dbReference type="Pfam" id="PF09379">
    <property type="entry name" value="FERM_N"/>
    <property type="match status" value="1"/>
</dbReference>
<dbReference type="Gene3D" id="1.20.80.10">
    <property type="match status" value="1"/>
</dbReference>
<evidence type="ECO:0000256" key="7">
    <source>
        <dbReference type="ARBA" id="ARBA00022618"/>
    </source>
</evidence>
<dbReference type="FunFam" id="2.30.29.30:FF:000002">
    <property type="entry name" value="Band 4.1-like protein 5 isoform 1"/>
    <property type="match status" value="1"/>
</dbReference>
<evidence type="ECO:0000256" key="4">
    <source>
        <dbReference type="ARBA" id="ARBA00022448"/>
    </source>
</evidence>
<keyword evidence="6" id="KW-0597">Phosphoprotein</keyword>
<evidence type="ECO:0000256" key="6">
    <source>
        <dbReference type="ARBA" id="ARBA00022553"/>
    </source>
</evidence>
<evidence type="ECO:0000256" key="15">
    <source>
        <dbReference type="ARBA" id="ARBA00030419"/>
    </source>
</evidence>
<feature type="region of interest" description="Disordered" evidence="18">
    <location>
        <begin position="1659"/>
        <end position="1683"/>
    </location>
</feature>
<dbReference type="InterPro" id="IPR019747">
    <property type="entry name" value="FERM_CS"/>
</dbReference>
<dbReference type="InterPro" id="IPR035963">
    <property type="entry name" value="FERM_2"/>
</dbReference>
<dbReference type="GeneID" id="115819987"/>
<proteinExistence type="predicted"/>
<dbReference type="FunFam" id="3.10.20.90:FF:000002">
    <property type="entry name" value="Erythrocyte protein band 4.1-like 3"/>
    <property type="match status" value="1"/>
</dbReference>
<dbReference type="GO" id="GO:0031032">
    <property type="term" value="P:actomyosin structure organization"/>
    <property type="evidence" value="ECO:0007669"/>
    <property type="project" value="TreeGrafter"/>
</dbReference>
<accession>A0A6J2W4X0</accession>
<dbReference type="GO" id="GO:0005634">
    <property type="term" value="C:nucleus"/>
    <property type="evidence" value="ECO:0007669"/>
    <property type="project" value="UniProtKB-SubCell"/>
</dbReference>
<evidence type="ECO:0000256" key="11">
    <source>
        <dbReference type="ARBA" id="ARBA00023212"/>
    </source>
</evidence>
<keyword evidence="10" id="KW-0009">Actin-binding</keyword>
<dbReference type="InterPro" id="IPR000798">
    <property type="entry name" value="Ez/rad/moesin-like"/>
</dbReference>
<dbReference type="CTD" id="326287"/>
<feature type="coiled-coil region" evidence="17">
    <location>
        <begin position="840"/>
        <end position="867"/>
    </location>
</feature>
<evidence type="ECO:0000256" key="16">
    <source>
        <dbReference type="ARBA" id="ARBA00032586"/>
    </source>
</evidence>
<dbReference type="InterPro" id="IPR000299">
    <property type="entry name" value="FERM_domain"/>
</dbReference>
<dbReference type="RefSeq" id="XP_030639278.1">
    <property type="nucleotide sequence ID" value="XM_030783418.1"/>
</dbReference>
<dbReference type="SUPFAM" id="SSF47031">
    <property type="entry name" value="Second domain of FERM"/>
    <property type="match status" value="1"/>
</dbReference>
<dbReference type="GO" id="GO:0005886">
    <property type="term" value="C:plasma membrane"/>
    <property type="evidence" value="ECO:0007669"/>
    <property type="project" value="TreeGrafter"/>
</dbReference>
<dbReference type="GO" id="GO:0005856">
    <property type="term" value="C:cytoskeleton"/>
    <property type="evidence" value="ECO:0007669"/>
    <property type="project" value="UniProtKB-SubCell"/>
</dbReference>
<dbReference type="GO" id="GO:0030866">
    <property type="term" value="P:cortical actin cytoskeleton organization"/>
    <property type="evidence" value="ECO:0007669"/>
    <property type="project" value="InterPro"/>
</dbReference>
<keyword evidence="17" id="KW-0175">Coiled coil</keyword>
<comment type="subcellular location">
    <subcellularLocation>
        <location evidence="3">Cytoplasm</location>
        <location evidence="3">Cell cortex</location>
    </subcellularLocation>
    <subcellularLocation>
        <location evidence="2">Cytoplasm</location>
        <location evidence="2">Cytoskeleton</location>
    </subcellularLocation>
    <subcellularLocation>
        <location evidence="1">Nucleus</location>
    </subcellularLocation>
</comment>
<protein>
    <recommendedName>
        <fullName evidence="14">Protein 4.1</fullName>
    </recommendedName>
    <alternativeName>
        <fullName evidence="15">Band 4.1</fullName>
    </alternativeName>
    <alternativeName>
        <fullName evidence="16">Erythrocyte membrane protein band 4.1</fullName>
    </alternativeName>
</protein>
<dbReference type="PRINTS" id="PR00661">
    <property type="entry name" value="ERMFAMILY"/>
</dbReference>
<evidence type="ECO:0000313" key="20">
    <source>
        <dbReference type="Proteomes" id="UP000504632"/>
    </source>
</evidence>
<dbReference type="InterPro" id="IPR018979">
    <property type="entry name" value="FERM_N"/>
</dbReference>
<dbReference type="InterPro" id="IPR029071">
    <property type="entry name" value="Ubiquitin-like_domsf"/>
</dbReference>
<dbReference type="Pfam" id="PF04382">
    <property type="entry name" value="SAB"/>
    <property type="match status" value="1"/>
</dbReference>
<evidence type="ECO:0000256" key="14">
    <source>
        <dbReference type="ARBA" id="ARBA00023658"/>
    </source>
</evidence>
<dbReference type="GO" id="GO:0051301">
    <property type="term" value="P:cell division"/>
    <property type="evidence" value="ECO:0007669"/>
    <property type="project" value="UniProtKB-KW"/>
</dbReference>
<dbReference type="SUPFAM" id="SSF50729">
    <property type="entry name" value="PH domain-like"/>
    <property type="match status" value="1"/>
</dbReference>
<dbReference type="InterPro" id="IPR014352">
    <property type="entry name" value="FERM/acyl-CoA-bd_prot_sf"/>
</dbReference>
<dbReference type="Pfam" id="PF00373">
    <property type="entry name" value="FERM_M"/>
    <property type="match status" value="1"/>
</dbReference>
<keyword evidence="8" id="KW-0498">Mitosis</keyword>
<dbReference type="SMART" id="SM01196">
    <property type="entry name" value="FERM_C"/>
    <property type="match status" value="1"/>
</dbReference>
<evidence type="ECO:0000256" key="1">
    <source>
        <dbReference type="ARBA" id="ARBA00004123"/>
    </source>
</evidence>
<dbReference type="Pfam" id="PF08736">
    <property type="entry name" value="FA"/>
    <property type="match status" value="1"/>
</dbReference>
<dbReference type="InParanoid" id="A0A6J2W4X0"/>
<keyword evidence="13" id="KW-0131">Cell cycle</keyword>
<keyword evidence="5" id="KW-0963">Cytoplasm</keyword>
<feature type="coiled-coil region" evidence="17">
    <location>
        <begin position="1566"/>
        <end position="1604"/>
    </location>
</feature>
<dbReference type="InterPro" id="IPR007477">
    <property type="entry name" value="SAB_dom"/>
</dbReference>
<evidence type="ECO:0000256" key="18">
    <source>
        <dbReference type="SAM" id="MobiDB-lite"/>
    </source>
</evidence>
<dbReference type="InterPro" id="IPR019748">
    <property type="entry name" value="FERM_central"/>
</dbReference>
<feature type="domain" description="FERM" evidence="19">
    <location>
        <begin position="2"/>
        <end position="282"/>
    </location>
</feature>
<evidence type="ECO:0000256" key="13">
    <source>
        <dbReference type="ARBA" id="ARBA00023306"/>
    </source>
</evidence>
<evidence type="ECO:0000259" key="19">
    <source>
        <dbReference type="PROSITE" id="PS50057"/>
    </source>
</evidence>
<dbReference type="GO" id="GO:0003779">
    <property type="term" value="F:actin binding"/>
    <property type="evidence" value="ECO:0007669"/>
    <property type="project" value="UniProtKB-KW"/>
</dbReference>
<evidence type="ECO:0000256" key="8">
    <source>
        <dbReference type="ARBA" id="ARBA00022776"/>
    </source>
</evidence>
<dbReference type="GO" id="GO:0005516">
    <property type="term" value="F:calmodulin binding"/>
    <property type="evidence" value="ECO:0007669"/>
    <property type="project" value="UniProtKB-KW"/>
</dbReference>
<dbReference type="OrthoDB" id="6589456at2759"/>
<evidence type="ECO:0000256" key="10">
    <source>
        <dbReference type="ARBA" id="ARBA00023203"/>
    </source>
</evidence>
<dbReference type="InterPro" id="IPR019749">
    <property type="entry name" value="Band_41_domain"/>
</dbReference>
<dbReference type="Gene3D" id="3.10.20.90">
    <property type="entry name" value="Phosphatidylinositol 3-kinase Catalytic Subunit, Chain A, domain 1"/>
    <property type="match status" value="1"/>
</dbReference>
<dbReference type="PRINTS" id="PR00935">
    <property type="entry name" value="BAND41"/>
</dbReference>
<dbReference type="SMART" id="SM01195">
    <property type="entry name" value="FA"/>
    <property type="match status" value="1"/>
</dbReference>
<keyword evidence="4" id="KW-0813">Transport</keyword>
<dbReference type="InterPro" id="IPR018980">
    <property type="entry name" value="FERM_PH-like_C"/>
</dbReference>
<dbReference type="Proteomes" id="UP000504632">
    <property type="component" value="Chromosome 9"/>
</dbReference>
<evidence type="ECO:0000256" key="3">
    <source>
        <dbReference type="ARBA" id="ARBA00004544"/>
    </source>
</evidence>
<evidence type="ECO:0000313" key="21">
    <source>
        <dbReference type="RefSeq" id="XP_030639278.1"/>
    </source>
</evidence>
<reference evidence="21" key="1">
    <citation type="submission" date="2025-08" db="UniProtKB">
        <authorList>
            <consortium name="RefSeq"/>
        </authorList>
    </citation>
    <scope>IDENTIFICATION</scope>
</reference>
<keyword evidence="7" id="KW-0132">Cell division</keyword>
<gene>
    <name evidence="21" type="primary">epb41b</name>
</gene>
<sequence length="1807" mass="211846">MLRCRVTLLDDTQAEWELEKNAVGQDLFDRVCDRLNLLERDYFGLAMWESPSAKAWLDGAKQIHKQTQASVAAFTFNVKFYPPDPDQLAEDLTRYLLCLQLRRDIVNGRLSCPSETLAILGSYTVQSEFGDYDPELHDNNYLNNICLAPSHTQELEEKVMKLHRTYRSMSPAQADILFLQSAKDLPLYGVDLHPAMDENGTDVFVGLCHEGLMVYTDDTITNRIPWPRIVKISYKRKIFHLRIRPSEEDSETALVFTLSSHRACKRLWKTCGEHHSFFRNRRQGDTSEGCLNLSSKLRYRGRTHDECLEASSNISRSAPTFTRSALVRAARRKILPALNVRSQTELDDWFQILSPAQSKATSVSDDGKVEEIVLQPWKKVDNWYMLLDNGQSGSYVTFLDTPPFSPPGIVKEKQWKEKITERTTQEVKVVEKTLQGMEVIEAEFLEKPEDGVIIKRRLQKVEVTGRPQGKEVLEEKLRRMEISQVLPEKEAVEKLQELIGETKKETEGVEIQLQEFDVTREVQHVEIRRKVEIVETRIHGVEATEEPMRVKVFEERQEQIEVLEAPSDTDYEESLQKFEVNEVETTQQVPQELENAGERLEDIEIREVRVLQEEKSEQRPQNMDQQQEWEEVTLQKGEDDWFILLGQSPCVPPAAVVEEERSLQPWEKAQDDWFVLLDVPLRESVSPPAASEEQKEEEEIYEEKRLEVVDSEETSQVQEFVEIKRKVPQVQEFVEIKRKVRITTTRVDGAEIPEGPEEVQRVEERLQQLEVSEISSEVEGEGVVKRVKVEETWKEVKVEEEKQEVIFEERIQEKEELETVEKRLQLVETIEQRLQDVVALEMGIQEVERLEEKLQNLQAAVVRQDVEDDWFILLNKSPLAPPAASPVEFEEKLKPQEMMRETERRRIVVEERGEQEREVVEDGRVQPTVVEQRVTQPQREEEDDWFKLLEVSPKETVARKGLTEYPDVISFVSVEKTTMVKKRVEEKIIREEVDDGEKVEERRRREELEIQLYPQEIREEATLEERRTEEKRVRVVERREGEVEVDRGVQQPVAEEQRVPPPQREEEDDWSLLLALPPKETVMLEPEVYPETRVTVKEIIKETEEERAEERVRIEEKKMVEEGVRVTVTEKRVKIIENPVQIEEKIPVGQRDITDDWFVLLNQVPLEDRTVKPVMLEPEVYPETRVTVKEIIKGAEEERAEERVRIEEKKMVEEGVRVTVTEKRVKIIENPVQIEEKIPVGQRDITDDWFVLLNQVPLEDRTVKPVMLEPEVYPETRVTVKEIIKGAEEERAEERVRIEEKKMVEEGVRVTVTEKRVKIIENPVQIEEKILVGQRDITDDWFVLLNQVPLEDRTVKPVMLEPEVYPETRVTVKEIIKETEEERAEERVRIEEKKMVEEGVRVTVTEKRVKIIENPVQIEEKIPVGQRDITDDWFVLLNQVPLEDRTVKPVMPEPEVYPETRVTVKEIIKETEEERAEERVRIEEKKMVEEGVGVRVTVTEKRVKIIENPVQIEEKIPVGQRDITDDWFVLLNQVPLEDRTVKPVPLPEQVQLYPEKIREKRRVEERREEERRVEERRVEERRVEERREEERREEERRVKGVERRAEVIIVERRIQQPIEVKQKVIQQKREEEDDWFVLFDVSPKETVRLPAPVISPVAVPQVRPPPPTDQPLTSTPTARPVPLTKPTYEEKRKEIKVEVKVEPKVKEEETVIIKKRKTQRIEGETIYIRHSILMLEDFDVTQEVILKHHASISELKKRFMEAVPEPEPSEWDKHLSICSPGRRLLHPRTNGDLFHLDSMGDHSILAV</sequence>
<keyword evidence="9" id="KW-0112">Calmodulin-binding</keyword>
<dbReference type="CDD" id="cd14473">
    <property type="entry name" value="FERM_B-lobe"/>
    <property type="match status" value="1"/>
</dbReference>
<keyword evidence="20" id="KW-1185">Reference proteome</keyword>
<evidence type="ECO:0000256" key="5">
    <source>
        <dbReference type="ARBA" id="ARBA00022490"/>
    </source>
</evidence>
<dbReference type="FunFam" id="1.20.80.10:FF:000001">
    <property type="entry name" value="Erythrocyte membrane protein band 4.1"/>
    <property type="match status" value="1"/>
</dbReference>
<dbReference type="Gene3D" id="2.30.29.30">
    <property type="entry name" value="Pleckstrin-homology domain (PH domain)/Phosphotyrosine-binding domain (PTB)"/>
    <property type="match status" value="1"/>
</dbReference>
<dbReference type="Pfam" id="PF09380">
    <property type="entry name" value="FERM_C"/>
    <property type="match status" value="1"/>
</dbReference>
<dbReference type="GO" id="GO:0005938">
    <property type="term" value="C:cell cortex"/>
    <property type="evidence" value="ECO:0007669"/>
    <property type="project" value="UniProtKB-SubCell"/>
</dbReference>
<organism evidence="20 21">
    <name type="scientific">Chanos chanos</name>
    <name type="common">Milkfish</name>
    <name type="synonym">Mugil chanos</name>
    <dbReference type="NCBI Taxonomy" id="29144"/>
    <lineage>
        <taxon>Eukaryota</taxon>
        <taxon>Metazoa</taxon>
        <taxon>Chordata</taxon>
        <taxon>Craniata</taxon>
        <taxon>Vertebrata</taxon>
        <taxon>Euteleostomi</taxon>
        <taxon>Actinopterygii</taxon>
        <taxon>Neopterygii</taxon>
        <taxon>Teleostei</taxon>
        <taxon>Ostariophysi</taxon>
        <taxon>Gonorynchiformes</taxon>
        <taxon>Chanidae</taxon>
        <taxon>Chanos</taxon>
    </lineage>
</organism>
<dbReference type="InterPro" id="IPR011993">
    <property type="entry name" value="PH-like_dom_sf"/>
</dbReference>
<dbReference type="SUPFAM" id="SSF54236">
    <property type="entry name" value="Ubiquitin-like"/>
    <property type="match status" value="1"/>
</dbReference>
<name>A0A6J2W4X0_CHACN</name>
<keyword evidence="11" id="KW-0206">Cytoskeleton</keyword>
<dbReference type="PANTHER" id="PTHR23280:SF12">
    <property type="entry name" value="PROTEIN 4.1"/>
    <property type="match status" value="1"/>
</dbReference>
<dbReference type="SMART" id="SM00295">
    <property type="entry name" value="B41"/>
    <property type="match status" value="1"/>
</dbReference>
<feature type="region of interest" description="Disordered" evidence="18">
    <location>
        <begin position="1046"/>
        <end position="1069"/>
    </location>
</feature>
<dbReference type="InterPro" id="IPR014847">
    <property type="entry name" value="FA"/>
</dbReference>
<dbReference type="PROSITE" id="PS50057">
    <property type="entry name" value="FERM_3"/>
    <property type="match status" value="1"/>
</dbReference>
<dbReference type="PANTHER" id="PTHR23280">
    <property type="entry name" value="4.1 G PROTEIN"/>
    <property type="match status" value="1"/>
</dbReference>
<evidence type="ECO:0000256" key="9">
    <source>
        <dbReference type="ARBA" id="ARBA00022860"/>
    </source>
</evidence>
<evidence type="ECO:0000256" key="17">
    <source>
        <dbReference type="SAM" id="Coils"/>
    </source>
</evidence>
<evidence type="ECO:0000256" key="2">
    <source>
        <dbReference type="ARBA" id="ARBA00004245"/>
    </source>
</evidence>